<dbReference type="InterPro" id="IPR038720">
    <property type="entry name" value="YprB_RNase_H-like_dom"/>
</dbReference>
<dbReference type="Proteomes" id="UP000051401">
    <property type="component" value="Unassembled WGS sequence"/>
</dbReference>
<name>A0A0T5P2F0_9RHOB</name>
<dbReference type="InterPro" id="IPR012337">
    <property type="entry name" value="RNaseH-like_sf"/>
</dbReference>
<proteinExistence type="predicted"/>
<dbReference type="KEGG" id="rid:RIdsm_05613"/>
<reference evidence="8 10" key="2">
    <citation type="submission" date="2018-08" db="EMBL/GenBank/DDBJ databases">
        <title>Genetic Globetrotter - A new plasmid hitch-hiking vast phylogenetic and geographic distances.</title>
        <authorList>
            <person name="Vollmers J."/>
            <person name="Petersen J."/>
        </authorList>
    </citation>
    <scope>NUCLEOTIDE SEQUENCE [LARGE SCALE GENOMIC DNA]</scope>
    <source>
        <strain evidence="8 10">DSM 26383</strain>
        <plasmid evidence="8">pRIdsm_01</plasmid>
        <plasmid evidence="10">pridsm_01</plasmid>
    </source>
</reference>
<feature type="domain" description="YprB ribonuclease H-like" evidence="6">
    <location>
        <begin position="312"/>
        <end position="485"/>
    </location>
</feature>
<dbReference type="InterPro" id="IPR041679">
    <property type="entry name" value="DNA2/NAM7-like_C"/>
</dbReference>
<organism evidence="7 9">
    <name type="scientific">Roseovarius indicus</name>
    <dbReference type="NCBI Taxonomy" id="540747"/>
    <lineage>
        <taxon>Bacteria</taxon>
        <taxon>Pseudomonadati</taxon>
        <taxon>Pseudomonadota</taxon>
        <taxon>Alphaproteobacteria</taxon>
        <taxon>Rhodobacterales</taxon>
        <taxon>Roseobacteraceae</taxon>
        <taxon>Roseovarius</taxon>
    </lineage>
</organism>
<dbReference type="Gene3D" id="3.40.50.300">
    <property type="entry name" value="P-loop containing nucleotide triphosphate hydrolases"/>
    <property type="match status" value="2"/>
</dbReference>
<dbReference type="PANTHER" id="PTHR43788">
    <property type="entry name" value="DNA2/NAM7 HELICASE FAMILY MEMBER"/>
    <property type="match status" value="1"/>
</dbReference>
<keyword evidence="1" id="KW-0547">Nucleotide-binding</keyword>
<dbReference type="EMBL" id="CP031599">
    <property type="protein sequence ID" value="QEW29767.1"/>
    <property type="molecule type" value="Genomic_DNA"/>
</dbReference>
<keyword evidence="4" id="KW-0067">ATP-binding</keyword>
<evidence type="ECO:0000313" key="9">
    <source>
        <dbReference type="Proteomes" id="UP000051401"/>
    </source>
</evidence>
<evidence type="ECO:0000256" key="3">
    <source>
        <dbReference type="ARBA" id="ARBA00022806"/>
    </source>
</evidence>
<dbReference type="GO" id="GO:0016787">
    <property type="term" value="F:hydrolase activity"/>
    <property type="evidence" value="ECO:0007669"/>
    <property type="project" value="UniProtKB-KW"/>
</dbReference>
<dbReference type="STRING" id="540747.SAMN04488031_1193"/>
<gene>
    <name evidence="8" type="ORF">RIdsm_05613</name>
    <name evidence="7" type="ORF">XM52_25880</name>
</gene>
<keyword evidence="2" id="KW-0378">Hydrolase</keyword>
<evidence type="ECO:0000313" key="8">
    <source>
        <dbReference type="EMBL" id="QEW29767.1"/>
    </source>
</evidence>
<dbReference type="OrthoDB" id="9757917at2"/>
<evidence type="ECO:0000259" key="5">
    <source>
        <dbReference type="Pfam" id="PF13087"/>
    </source>
</evidence>
<evidence type="ECO:0000256" key="2">
    <source>
        <dbReference type="ARBA" id="ARBA00022801"/>
    </source>
</evidence>
<dbReference type="GO" id="GO:0005524">
    <property type="term" value="F:ATP binding"/>
    <property type="evidence" value="ECO:0007669"/>
    <property type="project" value="UniProtKB-KW"/>
</dbReference>
<dbReference type="CDD" id="cd18808">
    <property type="entry name" value="SF1_C_Upf1"/>
    <property type="match status" value="1"/>
</dbReference>
<dbReference type="InterPro" id="IPR047187">
    <property type="entry name" value="SF1_C_Upf1"/>
</dbReference>
<dbReference type="InterPro" id="IPR027417">
    <property type="entry name" value="P-loop_NTPase"/>
</dbReference>
<evidence type="ECO:0000313" key="7">
    <source>
        <dbReference type="EMBL" id="KRS15103.1"/>
    </source>
</evidence>
<dbReference type="Proteomes" id="UP000325785">
    <property type="component" value="Plasmid pRIdsm_01"/>
</dbReference>
<dbReference type="RefSeq" id="WP_057821030.1">
    <property type="nucleotide sequence ID" value="NZ_CP031599.1"/>
</dbReference>
<sequence length="1097" mass="119709">MRDLDGRIFLSATDLMRFTGCAHATTLDLANMRGTGPAPGDDTEDAALLQKQGDAHEAAHLAHLKEAGRTVMEIERGKLGENAEATRAALAAGPDVVFQGAFLSGNWGGWSDFLERVETPSALGPFSYEVADTKLKRRADPKHVLQLVLYSDLLAEIQGVVPEFAHVELGDGTRATLRLADYAAYARMARERLEAFVADPQPTRPVPCADCGLCRWAEHCNSVWHAEDSLFNVANISRGQVKKLEAAGVDTLEALSTLDHPVRGMAENTQARLVTQARLQQARKTGEPDFELRAPEPSKGFDLLPEPQPGDLFYDIEGDPHYEGGLEYLHGIWFDEQFKAFWAHDHDAEARALSDLLAFFRTRIAAYPNARIYHYAPYEITALKRLTTKYGIGEAFLDRLLRERRFVDLFAVVRGGLIGSEPNYSIKSMEAFYDRKRDGEVKTAGGSVVAYERWRETQDQQILDEIEDYNRVDCISTEELRDWLVGIRPVGPWPTLAPDAGDKEVEEDADTQALRNLLGASCLPAARQDLLFNLGVFHSREVKPAQWAVFDSATKDEDDLLDDLDALGGLEALGPVEPVKRSFARRYTYPEQETKLRSGKKATVPVFDSPPTTVGIESMDRRAREITVKAGPGKADLLAGRLTLHPDWPIQTGVIAAALRDVIADQCGARRYTAVDDLLSRAAPRLRSGATGDLLGGADPVAGTIAVVNDMDGTVLPIQGPPGTGKTYVSARAILSLVRQGFRVGVASNSHEAIRNVLMGCLLALEDDDPDITLENAELAHKVGGGEDGYPDGFFGITRAQSNDDPALTDAHVVGGTAWFFSRDENVQAFDWLFVDEAGQVGLANMAAMGRAARNIVLVGDPRQLPQVIQGAHPEPANLSCLDWMLGEHATVPADRGIFLPTSRRMHPDVCRFVSEQVYEGRLSSHPDTANQGVTGTALPEAGAFWVPVLHEGNAQIAQEEVAAIEKIVTELLGGSWTEKDGSTRSMRETDIIVVAPYNAQVNALRDALPLGVRVGTVDKFQGQEAPVCLVSMTASSAEETSRGMEFLFSLNRINVAVSRAKGLALAFGAPRLREAKCNTVEQMRLVNTLCALPLIK</sequence>
<geneLocation type="plasmid" evidence="10">
    <name>pridsm_01</name>
</geneLocation>
<evidence type="ECO:0000313" key="10">
    <source>
        <dbReference type="Proteomes" id="UP000325785"/>
    </source>
</evidence>
<dbReference type="CDD" id="cd17934">
    <property type="entry name" value="DEXXQc_Upf1-like"/>
    <property type="match status" value="1"/>
</dbReference>
<dbReference type="GO" id="GO:0043139">
    <property type="term" value="F:5'-3' DNA helicase activity"/>
    <property type="evidence" value="ECO:0007669"/>
    <property type="project" value="TreeGrafter"/>
</dbReference>
<dbReference type="PANTHER" id="PTHR43788:SF8">
    <property type="entry name" value="DNA-BINDING PROTEIN SMUBP-2"/>
    <property type="match status" value="1"/>
</dbReference>
<evidence type="ECO:0000256" key="4">
    <source>
        <dbReference type="ARBA" id="ARBA00022840"/>
    </source>
</evidence>
<protein>
    <submittedName>
        <fullName evidence="7 8">Nuclease</fullName>
    </submittedName>
</protein>
<dbReference type="SUPFAM" id="SSF52540">
    <property type="entry name" value="P-loop containing nucleoside triphosphate hydrolases"/>
    <property type="match status" value="1"/>
</dbReference>
<dbReference type="EMBL" id="LAXI01000028">
    <property type="protein sequence ID" value="KRS15103.1"/>
    <property type="molecule type" value="Genomic_DNA"/>
</dbReference>
<geneLocation type="plasmid" evidence="8">
    <name>pRIdsm_01</name>
</geneLocation>
<dbReference type="SUPFAM" id="SSF53098">
    <property type="entry name" value="Ribonuclease H-like"/>
    <property type="match status" value="1"/>
</dbReference>
<feature type="domain" description="DNA2/NAM7 helicase-like C-terminal" evidence="5">
    <location>
        <begin position="897"/>
        <end position="1069"/>
    </location>
</feature>
<keyword evidence="9" id="KW-1185">Reference proteome</keyword>
<accession>A0A0T5P2F0</accession>
<evidence type="ECO:0000259" key="6">
    <source>
        <dbReference type="Pfam" id="PF13482"/>
    </source>
</evidence>
<evidence type="ECO:0000256" key="1">
    <source>
        <dbReference type="ARBA" id="ARBA00022741"/>
    </source>
</evidence>
<dbReference type="Pfam" id="PF13482">
    <property type="entry name" value="RNase_H_2"/>
    <property type="match status" value="1"/>
</dbReference>
<dbReference type="Pfam" id="PF13604">
    <property type="entry name" value="AAA_30"/>
    <property type="match status" value="1"/>
</dbReference>
<dbReference type="PATRIC" id="fig|540747.5.peg.3535"/>
<keyword evidence="8" id="KW-0614">Plasmid</keyword>
<dbReference type="AlphaFoldDB" id="A0A0T5P2F0"/>
<dbReference type="InterPro" id="IPR019993">
    <property type="entry name" value="RecB_nuclease_TM0106_put"/>
</dbReference>
<dbReference type="Pfam" id="PF13087">
    <property type="entry name" value="AAA_12"/>
    <property type="match status" value="1"/>
</dbReference>
<keyword evidence="3" id="KW-0347">Helicase</keyword>
<dbReference type="InterPro" id="IPR050534">
    <property type="entry name" value="Coronavir_polyprotein_1ab"/>
</dbReference>
<dbReference type="NCBIfam" id="TIGR03491">
    <property type="entry name" value="TM0106 family RecB-like putative nuclease"/>
    <property type="match status" value="1"/>
</dbReference>
<reference evidence="7 9" key="1">
    <citation type="submission" date="2015-04" db="EMBL/GenBank/DDBJ databases">
        <title>The draft genome sequence of Roseovarius indicus B108T.</title>
        <authorList>
            <person name="Li G."/>
            <person name="Lai Q."/>
            <person name="Shao Z."/>
            <person name="Yan P."/>
        </authorList>
    </citation>
    <scope>NUCLEOTIDE SEQUENCE [LARGE SCALE GENOMIC DNA]</scope>
    <source>
        <strain evidence="7 9">B108</strain>
    </source>
</reference>